<accession>A0A383AWY6</accession>
<reference evidence="1" key="1">
    <citation type="submission" date="2018-05" db="EMBL/GenBank/DDBJ databases">
        <authorList>
            <person name="Lanie J.A."/>
            <person name="Ng W.-L."/>
            <person name="Kazmierczak K.M."/>
            <person name="Andrzejewski T.M."/>
            <person name="Davidsen T.M."/>
            <person name="Wayne K.J."/>
            <person name="Tettelin H."/>
            <person name="Glass J.I."/>
            <person name="Rusch D."/>
            <person name="Podicherti R."/>
            <person name="Tsui H.-C.T."/>
            <person name="Winkler M.E."/>
        </authorList>
    </citation>
    <scope>NUCLEOTIDE SEQUENCE</scope>
</reference>
<name>A0A383AWY6_9ZZZZ</name>
<protein>
    <submittedName>
        <fullName evidence="1">Uncharacterized protein</fullName>
    </submittedName>
</protein>
<evidence type="ECO:0000313" key="1">
    <source>
        <dbReference type="EMBL" id="SVE12093.1"/>
    </source>
</evidence>
<dbReference type="AlphaFoldDB" id="A0A383AWY6"/>
<gene>
    <name evidence="1" type="ORF">METZ01_LOCUS464947</name>
</gene>
<organism evidence="1">
    <name type="scientific">marine metagenome</name>
    <dbReference type="NCBI Taxonomy" id="408172"/>
    <lineage>
        <taxon>unclassified sequences</taxon>
        <taxon>metagenomes</taxon>
        <taxon>ecological metagenomes</taxon>
    </lineage>
</organism>
<proteinExistence type="predicted"/>
<feature type="non-terminal residue" evidence="1">
    <location>
        <position position="140"/>
    </location>
</feature>
<dbReference type="EMBL" id="UINC01195499">
    <property type="protein sequence ID" value="SVE12093.1"/>
    <property type="molecule type" value="Genomic_DNA"/>
</dbReference>
<sequence>MFTYDPINEGLEFLANRDLEKAESLFLRVMNDPYAQQDELSQARAYLNDIRACQSGAAILNFDHYKKITKKPSTSLEAINDLLTKIYFSSAQGYSEIDEILEKNISTVINRLKQIKIKDVTARDELFEQIEKTGARIIKG</sequence>